<gene>
    <name evidence="2" type="ORF">SAMN05216378_3491</name>
</gene>
<dbReference type="InterPro" id="IPR058869">
    <property type="entry name" value="YqzN_YkzM"/>
</dbReference>
<dbReference type="STRING" id="1045775.SAMN05216378_3491"/>
<accession>A0A1I2BE89</accession>
<dbReference type="AlphaFoldDB" id="A0A1I2BE89"/>
<feature type="domain" description="YqzN/YkzM" evidence="1">
    <location>
        <begin position="34"/>
        <end position="85"/>
    </location>
</feature>
<organism evidence="2 3">
    <name type="scientific">Paenibacillus catalpae</name>
    <dbReference type="NCBI Taxonomy" id="1045775"/>
    <lineage>
        <taxon>Bacteria</taxon>
        <taxon>Bacillati</taxon>
        <taxon>Bacillota</taxon>
        <taxon>Bacilli</taxon>
        <taxon>Bacillales</taxon>
        <taxon>Paenibacillaceae</taxon>
        <taxon>Paenibacillus</taxon>
    </lineage>
</organism>
<name>A0A1I2BE89_9BACL</name>
<evidence type="ECO:0000259" key="1">
    <source>
        <dbReference type="Pfam" id="PF26160"/>
    </source>
</evidence>
<proteinExistence type="predicted"/>
<evidence type="ECO:0000313" key="3">
    <source>
        <dbReference type="Proteomes" id="UP000198855"/>
    </source>
</evidence>
<dbReference type="Pfam" id="PF26160">
    <property type="entry name" value="YqzN_YkzM"/>
    <property type="match status" value="1"/>
</dbReference>
<sequence length="87" mass="9536">MPRPRKSEVQPPPAIVPAEALESAPAAAGLETVETRYSAESLRRNARQLFQVNPEVVDGALYGTSGRELTIAEAQSLIKAYMQREVR</sequence>
<dbReference type="EMBL" id="FOMT01000003">
    <property type="protein sequence ID" value="SFE54481.1"/>
    <property type="molecule type" value="Genomic_DNA"/>
</dbReference>
<evidence type="ECO:0000313" key="2">
    <source>
        <dbReference type="EMBL" id="SFE54481.1"/>
    </source>
</evidence>
<protein>
    <recommendedName>
        <fullName evidence="1">YqzN/YkzM domain-containing protein</fullName>
    </recommendedName>
</protein>
<keyword evidence="3" id="KW-1185">Reference proteome</keyword>
<dbReference type="Proteomes" id="UP000198855">
    <property type="component" value="Unassembled WGS sequence"/>
</dbReference>
<dbReference type="OrthoDB" id="2628095at2"/>
<dbReference type="RefSeq" id="WP_091187391.1">
    <property type="nucleotide sequence ID" value="NZ_FOMT01000003.1"/>
</dbReference>
<reference evidence="3" key="1">
    <citation type="submission" date="2016-10" db="EMBL/GenBank/DDBJ databases">
        <authorList>
            <person name="Varghese N."/>
            <person name="Submissions S."/>
        </authorList>
    </citation>
    <scope>NUCLEOTIDE SEQUENCE [LARGE SCALE GENOMIC DNA]</scope>
    <source>
        <strain evidence="3">CGMCC 1.10784</strain>
    </source>
</reference>